<evidence type="ECO:0008006" key="4">
    <source>
        <dbReference type="Google" id="ProtNLM"/>
    </source>
</evidence>
<comment type="caution">
    <text evidence="2">The sequence shown here is derived from an EMBL/GenBank/DDBJ whole genome shotgun (WGS) entry which is preliminary data.</text>
</comment>
<evidence type="ECO:0000313" key="2">
    <source>
        <dbReference type="EMBL" id="KAK0131295.1"/>
    </source>
</evidence>
<dbReference type="AlphaFoldDB" id="A0AA47M0C3"/>
<evidence type="ECO:0000313" key="3">
    <source>
        <dbReference type="Proteomes" id="UP001174136"/>
    </source>
</evidence>
<feature type="region of interest" description="Disordered" evidence="1">
    <location>
        <begin position="41"/>
        <end position="60"/>
    </location>
</feature>
<evidence type="ECO:0000256" key="1">
    <source>
        <dbReference type="SAM" id="MobiDB-lite"/>
    </source>
</evidence>
<name>A0AA47M0C3_MERPO</name>
<accession>A0AA47M0C3</accession>
<dbReference type="EMBL" id="JAOPHQ010006552">
    <property type="protein sequence ID" value="KAK0131295.1"/>
    <property type="molecule type" value="Genomic_DNA"/>
</dbReference>
<keyword evidence="3" id="KW-1185">Reference proteome</keyword>
<proteinExistence type="predicted"/>
<reference evidence="2" key="1">
    <citation type="journal article" date="2023" name="Front. Mar. Sci.">
        <title>A new Merluccius polli reference genome to investigate the effects of global change in West African waters.</title>
        <authorList>
            <person name="Mateo J.L."/>
            <person name="Blanco-Fernandez C."/>
            <person name="Garcia-Vazquez E."/>
            <person name="Machado-Schiaffino G."/>
        </authorList>
    </citation>
    <scope>NUCLEOTIDE SEQUENCE</scope>
    <source>
        <strain evidence="2">C29</strain>
        <tissue evidence="2">Fin</tissue>
    </source>
</reference>
<protein>
    <recommendedName>
        <fullName evidence="4">Reverse transcriptase domain-containing protein</fullName>
    </recommendedName>
</protein>
<gene>
    <name evidence="2" type="ORF">N1851_034011</name>
</gene>
<organism evidence="2 3">
    <name type="scientific">Merluccius polli</name>
    <name type="common">Benguela hake</name>
    <name type="synonym">Merluccius cadenati</name>
    <dbReference type="NCBI Taxonomy" id="89951"/>
    <lineage>
        <taxon>Eukaryota</taxon>
        <taxon>Metazoa</taxon>
        <taxon>Chordata</taxon>
        <taxon>Craniata</taxon>
        <taxon>Vertebrata</taxon>
        <taxon>Euteleostomi</taxon>
        <taxon>Actinopterygii</taxon>
        <taxon>Neopterygii</taxon>
        <taxon>Teleostei</taxon>
        <taxon>Neoteleostei</taxon>
        <taxon>Acanthomorphata</taxon>
        <taxon>Zeiogadaria</taxon>
        <taxon>Gadariae</taxon>
        <taxon>Gadiformes</taxon>
        <taxon>Gadoidei</taxon>
        <taxon>Merlucciidae</taxon>
        <taxon>Merluccius</taxon>
    </lineage>
</organism>
<dbReference type="PANTHER" id="PTHR19446">
    <property type="entry name" value="REVERSE TRANSCRIPTASES"/>
    <property type="match status" value="1"/>
</dbReference>
<dbReference type="Proteomes" id="UP001174136">
    <property type="component" value="Unassembled WGS sequence"/>
</dbReference>
<sequence length="296" mass="34983">METFNHDLAKILEQQVGTAEKKLERIGNIIYHYGEERFGVNARRSNKATPAPDKSRRQQEIERLVRERRQLRKQWKEASDADREGLMLLQGDIKFRLATLRRAENLRKLRKKKEHTRTRFYKNPFKFVKDLFAKEKSGTLKTPKRELEEHLGKVHHDAKRHKQLVIPYDIPPIQPPEFHLEMGPPKWKEVENTVQQARSASAPGPNGVPYKLYKNAPDVLRYLWRLMKVVWQKGIMAKSWRSKQQRRTRDIHVTFLDLANAFGSVPHNLLWDSFNFFHVEMSESLLRRPATVLHNS</sequence>